<name>A0A1B0BTL8_9MUSC</name>
<feature type="transmembrane region" description="Helical" evidence="1">
    <location>
        <begin position="51"/>
        <end position="74"/>
    </location>
</feature>
<dbReference type="EnsemblMetazoa" id="GPPI040140-RA">
    <property type="protein sequence ID" value="GPPI040140-PA"/>
    <property type="gene ID" value="GPPI040140"/>
</dbReference>
<accession>A0A1B0BTL8</accession>
<dbReference type="EMBL" id="JXJN01020234">
    <property type="status" value="NOT_ANNOTATED_CDS"/>
    <property type="molecule type" value="Genomic_DNA"/>
</dbReference>
<evidence type="ECO:0000256" key="1">
    <source>
        <dbReference type="SAM" id="Phobius"/>
    </source>
</evidence>
<dbReference type="EMBL" id="JXJN01020233">
    <property type="status" value="NOT_ANNOTATED_CDS"/>
    <property type="molecule type" value="Genomic_DNA"/>
</dbReference>
<organism evidence="2 3">
    <name type="scientific">Glossina palpalis gambiensis</name>
    <dbReference type="NCBI Taxonomy" id="67801"/>
    <lineage>
        <taxon>Eukaryota</taxon>
        <taxon>Metazoa</taxon>
        <taxon>Ecdysozoa</taxon>
        <taxon>Arthropoda</taxon>
        <taxon>Hexapoda</taxon>
        <taxon>Insecta</taxon>
        <taxon>Pterygota</taxon>
        <taxon>Neoptera</taxon>
        <taxon>Endopterygota</taxon>
        <taxon>Diptera</taxon>
        <taxon>Brachycera</taxon>
        <taxon>Muscomorpha</taxon>
        <taxon>Hippoboscoidea</taxon>
        <taxon>Glossinidae</taxon>
        <taxon>Glossina</taxon>
    </lineage>
</organism>
<keyword evidence="1" id="KW-1133">Transmembrane helix</keyword>
<dbReference type="Proteomes" id="UP000092460">
    <property type="component" value="Unassembled WGS sequence"/>
</dbReference>
<sequence>HISLYISIGFVYLLYCRAGGTFLLGAVAFTEWQNHLNSDDASKHSLRQAKGLVEVFFRVITTVQYTATLFLFVITNIDEDEEAPSPVRYSMSKQNIFTHFDPQTNAEAKSNISVALL</sequence>
<proteinExistence type="predicted"/>
<feature type="transmembrane region" description="Helical" evidence="1">
    <location>
        <begin position="6"/>
        <end position="30"/>
    </location>
</feature>
<protein>
    <submittedName>
        <fullName evidence="2">Uncharacterized protein</fullName>
    </submittedName>
</protein>
<evidence type="ECO:0000313" key="3">
    <source>
        <dbReference type="Proteomes" id="UP000092460"/>
    </source>
</evidence>
<reference evidence="2" key="2">
    <citation type="submission" date="2020-05" db="UniProtKB">
        <authorList>
            <consortium name="EnsemblMetazoa"/>
        </authorList>
    </citation>
    <scope>IDENTIFICATION</scope>
    <source>
        <strain evidence="2">IAEA</strain>
    </source>
</reference>
<evidence type="ECO:0000313" key="2">
    <source>
        <dbReference type="EnsemblMetazoa" id="GPPI040140-PA"/>
    </source>
</evidence>
<keyword evidence="3" id="KW-1185">Reference proteome</keyword>
<reference evidence="3" key="1">
    <citation type="submission" date="2015-01" db="EMBL/GenBank/DDBJ databases">
        <authorList>
            <person name="Aksoy S."/>
            <person name="Warren W."/>
            <person name="Wilson R.K."/>
        </authorList>
    </citation>
    <scope>NUCLEOTIDE SEQUENCE [LARGE SCALE GENOMIC DNA]</scope>
    <source>
        <strain evidence="3">IAEA</strain>
    </source>
</reference>
<keyword evidence="1" id="KW-0812">Transmembrane</keyword>
<dbReference type="AlphaFoldDB" id="A0A1B0BTL8"/>
<dbReference type="VEuPathDB" id="VectorBase:GPPI040140"/>
<keyword evidence="1" id="KW-0472">Membrane</keyword>